<proteinExistence type="predicted"/>
<dbReference type="AlphaFoldDB" id="A0A0A9GV14"/>
<organism evidence="2">
    <name type="scientific">Arundo donax</name>
    <name type="common">Giant reed</name>
    <name type="synonym">Donax arundinaceus</name>
    <dbReference type="NCBI Taxonomy" id="35708"/>
    <lineage>
        <taxon>Eukaryota</taxon>
        <taxon>Viridiplantae</taxon>
        <taxon>Streptophyta</taxon>
        <taxon>Embryophyta</taxon>
        <taxon>Tracheophyta</taxon>
        <taxon>Spermatophyta</taxon>
        <taxon>Magnoliopsida</taxon>
        <taxon>Liliopsida</taxon>
        <taxon>Poales</taxon>
        <taxon>Poaceae</taxon>
        <taxon>PACMAD clade</taxon>
        <taxon>Arundinoideae</taxon>
        <taxon>Arundineae</taxon>
        <taxon>Arundo</taxon>
    </lineage>
</organism>
<sequence length="63" mass="7578">MFVRMALCSIPSRMLFQITTHLLCRIWLLLAHQGPKYLHLLDFQRQQECPLLDFLLGFHHRMV</sequence>
<reference evidence="2" key="2">
    <citation type="journal article" date="2015" name="Data Brief">
        <title>Shoot transcriptome of the giant reed, Arundo donax.</title>
        <authorList>
            <person name="Barrero R.A."/>
            <person name="Guerrero F.D."/>
            <person name="Moolhuijzen P."/>
            <person name="Goolsby J.A."/>
            <person name="Tidwell J."/>
            <person name="Bellgard S.E."/>
            <person name="Bellgard M.I."/>
        </authorList>
    </citation>
    <scope>NUCLEOTIDE SEQUENCE</scope>
    <source>
        <tissue evidence="2">Shoot tissue taken approximately 20 cm above the soil surface</tissue>
    </source>
</reference>
<keyword evidence="1" id="KW-0732">Signal</keyword>
<protein>
    <submittedName>
        <fullName evidence="2">Uncharacterized protein</fullName>
    </submittedName>
</protein>
<evidence type="ECO:0000256" key="1">
    <source>
        <dbReference type="SAM" id="SignalP"/>
    </source>
</evidence>
<evidence type="ECO:0000313" key="2">
    <source>
        <dbReference type="EMBL" id="JAE28850.1"/>
    </source>
</evidence>
<feature type="chain" id="PRO_5002045041" evidence="1">
    <location>
        <begin position="32"/>
        <end position="63"/>
    </location>
</feature>
<feature type="signal peptide" evidence="1">
    <location>
        <begin position="1"/>
        <end position="31"/>
    </location>
</feature>
<name>A0A0A9GV14_ARUDO</name>
<reference evidence="2" key="1">
    <citation type="submission" date="2014-09" db="EMBL/GenBank/DDBJ databases">
        <authorList>
            <person name="Magalhaes I.L.F."/>
            <person name="Oliveira U."/>
            <person name="Santos F.R."/>
            <person name="Vidigal T.H.D.A."/>
            <person name="Brescovit A.D."/>
            <person name="Santos A.J."/>
        </authorList>
    </citation>
    <scope>NUCLEOTIDE SEQUENCE</scope>
    <source>
        <tissue evidence="2">Shoot tissue taken approximately 20 cm above the soil surface</tissue>
    </source>
</reference>
<accession>A0A0A9GV14</accession>
<dbReference type="EMBL" id="GBRH01169046">
    <property type="protein sequence ID" value="JAE28850.1"/>
    <property type="molecule type" value="Transcribed_RNA"/>
</dbReference>